<evidence type="ECO:0000259" key="3">
    <source>
        <dbReference type="PROSITE" id="PS51186"/>
    </source>
</evidence>
<evidence type="ECO:0000313" key="4">
    <source>
        <dbReference type="EMBL" id="RCS44614.1"/>
    </source>
</evidence>
<dbReference type="PROSITE" id="PS51186">
    <property type="entry name" value="GNAT"/>
    <property type="match status" value="1"/>
</dbReference>
<name>A0A368KN49_9BACT</name>
<organism evidence="4 5">
    <name type="scientific">Bremerella cremea</name>
    <dbReference type="NCBI Taxonomy" id="1031537"/>
    <lineage>
        <taxon>Bacteria</taxon>
        <taxon>Pseudomonadati</taxon>
        <taxon>Planctomycetota</taxon>
        <taxon>Planctomycetia</taxon>
        <taxon>Pirellulales</taxon>
        <taxon>Pirellulaceae</taxon>
        <taxon>Bremerella</taxon>
    </lineage>
</organism>
<dbReference type="EMBL" id="QPEX01000034">
    <property type="protein sequence ID" value="RCS44614.1"/>
    <property type="molecule type" value="Genomic_DNA"/>
</dbReference>
<proteinExistence type="predicted"/>
<dbReference type="GO" id="GO:0016747">
    <property type="term" value="F:acyltransferase activity, transferring groups other than amino-acyl groups"/>
    <property type="evidence" value="ECO:0007669"/>
    <property type="project" value="InterPro"/>
</dbReference>
<dbReference type="InterPro" id="IPR016181">
    <property type="entry name" value="Acyl_CoA_acyltransferase"/>
</dbReference>
<dbReference type="RefSeq" id="WP_114370115.1">
    <property type="nucleotide sequence ID" value="NZ_QPEX01000034.1"/>
</dbReference>
<dbReference type="OrthoDB" id="88131at2"/>
<reference evidence="4 5" key="1">
    <citation type="submission" date="2018-07" db="EMBL/GenBank/DDBJ databases">
        <title>Comparative genomes isolates from brazilian mangrove.</title>
        <authorList>
            <person name="De Araujo J.E."/>
            <person name="Taketani R.G."/>
            <person name="Silva M.C.P."/>
            <person name="Lourenco M.V."/>
            <person name="Oliveira V.M."/>
            <person name="Andreote F.D."/>
        </authorList>
    </citation>
    <scope>NUCLEOTIDE SEQUENCE [LARGE SCALE GENOMIC DNA]</scope>
    <source>
        <strain evidence="4 5">HEX PRIS-MGV</strain>
    </source>
</reference>
<dbReference type="Proteomes" id="UP000253562">
    <property type="component" value="Unassembled WGS sequence"/>
</dbReference>
<sequence>MFTLRPSRPSDVERVVEIWCQAVDATHDFLRAEDRLALEQEVRGFFATAPLTLAVDTDDNPLGFMLVQDGNMDALFIDPHQHGRGIGKALVAEALRQHPQLTTDVNEQNQAAAAFYAHLGFVPTGRSEVDGQGRPYPLIHLRYAR</sequence>
<protein>
    <submittedName>
        <fullName evidence="4">Acetyltransferase</fullName>
    </submittedName>
</protein>
<dbReference type="SUPFAM" id="SSF55729">
    <property type="entry name" value="Acyl-CoA N-acyltransferases (Nat)"/>
    <property type="match status" value="1"/>
</dbReference>
<evidence type="ECO:0000256" key="1">
    <source>
        <dbReference type="ARBA" id="ARBA00022679"/>
    </source>
</evidence>
<comment type="caution">
    <text evidence="4">The sequence shown here is derived from an EMBL/GenBank/DDBJ whole genome shotgun (WGS) entry which is preliminary data.</text>
</comment>
<feature type="domain" description="N-acetyltransferase" evidence="3">
    <location>
        <begin position="2"/>
        <end position="145"/>
    </location>
</feature>
<dbReference type="Pfam" id="PF13673">
    <property type="entry name" value="Acetyltransf_10"/>
    <property type="match status" value="1"/>
</dbReference>
<keyword evidence="2" id="KW-0012">Acyltransferase</keyword>
<dbReference type="Gene3D" id="3.40.630.30">
    <property type="match status" value="1"/>
</dbReference>
<evidence type="ECO:0000313" key="5">
    <source>
        <dbReference type="Proteomes" id="UP000253562"/>
    </source>
</evidence>
<gene>
    <name evidence="4" type="ORF">DTL42_16950</name>
</gene>
<dbReference type="CDD" id="cd04301">
    <property type="entry name" value="NAT_SF"/>
    <property type="match status" value="1"/>
</dbReference>
<dbReference type="NCBIfam" id="NF007807">
    <property type="entry name" value="PRK10514.1"/>
    <property type="match status" value="1"/>
</dbReference>
<evidence type="ECO:0000256" key="2">
    <source>
        <dbReference type="ARBA" id="ARBA00023315"/>
    </source>
</evidence>
<dbReference type="PANTHER" id="PTHR43800:SF1">
    <property type="entry name" value="PEPTIDYL-LYSINE N-ACETYLTRANSFERASE YJAB"/>
    <property type="match status" value="1"/>
</dbReference>
<dbReference type="AlphaFoldDB" id="A0A368KN49"/>
<accession>A0A368KN49</accession>
<keyword evidence="1 4" id="KW-0808">Transferase</keyword>
<dbReference type="InterPro" id="IPR000182">
    <property type="entry name" value="GNAT_dom"/>
</dbReference>
<dbReference type="PANTHER" id="PTHR43800">
    <property type="entry name" value="PEPTIDYL-LYSINE N-ACETYLTRANSFERASE YJAB"/>
    <property type="match status" value="1"/>
</dbReference>